<keyword evidence="2" id="KW-1185">Reference proteome</keyword>
<evidence type="ECO:0000313" key="2">
    <source>
        <dbReference type="Proteomes" id="UP000701801"/>
    </source>
</evidence>
<reference evidence="1" key="1">
    <citation type="submission" date="2021-07" db="EMBL/GenBank/DDBJ databases">
        <authorList>
            <person name="Durling M."/>
        </authorList>
    </citation>
    <scope>NUCLEOTIDE SEQUENCE</scope>
</reference>
<protein>
    <submittedName>
        <fullName evidence="1">Uncharacterized protein</fullName>
    </submittedName>
</protein>
<accession>A0A9N9LQM5</accession>
<comment type="caution">
    <text evidence="1">The sequence shown here is derived from an EMBL/GenBank/DDBJ whole genome shotgun (WGS) entry which is preliminary data.</text>
</comment>
<dbReference type="EMBL" id="CAJVRM010000184">
    <property type="protein sequence ID" value="CAG8976644.1"/>
    <property type="molecule type" value="Genomic_DNA"/>
</dbReference>
<dbReference type="Proteomes" id="UP000701801">
    <property type="component" value="Unassembled WGS sequence"/>
</dbReference>
<dbReference type="AlphaFoldDB" id="A0A9N9LQM5"/>
<proteinExistence type="predicted"/>
<evidence type="ECO:0000313" key="1">
    <source>
        <dbReference type="EMBL" id="CAG8976644.1"/>
    </source>
</evidence>
<organism evidence="1 2">
    <name type="scientific">Hymenoscyphus albidus</name>
    <dbReference type="NCBI Taxonomy" id="595503"/>
    <lineage>
        <taxon>Eukaryota</taxon>
        <taxon>Fungi</taxon>
        <taxon>Dikarya</taxon>
        <taxon>Ascomycota</taxon>
        <taxon>Pezizomycotina</taxon>
        <taxon>Leotiomycetes</taxon>
        <taxon>Helotiales</taxon>
        <taxon>Helotiaceae</taxon>
        <taxon>Hymenoscyphus</taxon>
    </lineage>
</organism>
<sequence length="62" mass="6672">MFPSSLGKLGRRPVHLTDGAEELISGLTKNLQDDKIDKAEVAKRDIDSPMTFGALFCHSVGG</sequence>
<gene>
    <name evidence="1" type="ORF">HYALB_00002160</name>
</gene>
<name>A0A9N9LQM5_9HELO</name>